<name>A0A645HW61_9ZZZZ</name>
<evidence type="ECO:0000313" key="1">
    <source>
        <dbReference type="EMBL" id="MPN39583.1"/>
    </source>
</evidence>
<proteinExistence type="predicted"/>
<gene>
    <name evidence="1" type="ORF">SDC9_187111</name>
</gene>
<organism evidence="1">
    <name type="scientific">bioreactor metagenome</name>
    <dbReference type="NCBI Taxonomy" id="1076179"/>
    <lineage>
        <taxon>unclassified sequences</taxon>
        <taxon>metagenomes</taxon>
        <taxon>ecological metagenomes</taxon>
    </lineage>
</organism>
<protein>
    <submittedName>
        <fullName evidence="1">Uncharacterized protein</fullName>
    </submittedName>
</protein>
<dbReference type="EMBL" id="VSSQ01095481">
    <property type="protein sequence ID" value="MPN39583.1"/>
    <property type="molecule type" value="Genomic_DNA"/>
</dbReference>
<accession>A0A645HW61</accession>
<sequence length="49" mass="5738">MLVNLASFNLIQLCGYDDRIVPLCHDPVVHHLVIGRRIMADINQQEYRF</sequence>
<comment type="caution">
    <text evidence="1">The sequence shown here is derived from an EMBL/GenBank/DDBJ whole genome shotgun (WGS) entry which is preliminary data.</text>
</comment>
<reference evidence="1" key="1">
    <citation type="submission" date="2019-08" db="EMBL/GenBank/DDBJ databases">
        <authorList>
            <person name="Kucharzyk K."/>
            <person name="Murdoch R.W."/>
            <person name="Higgins S."/>
            <person name="Loffler F."/>
        </authorList>
    </citation>
    <scope>NUCLEOTIDE SEQUENCE</scope>
</reference>
<dbReference type="AlphaFoldDB" id="A0A645HW61"/>